<dbReference type="PANTHER" id="PTHR39142:SF1">
    <property type="entry name" value="AEL197CP"/>
    <property type="match status" value="1"/>
</dbReference>
<dbReference type="eggNOG" id="ENOG502QTA4">
    <property type="taxonomic scope" value="Eukaryota"/>
</dbReference>
<dbReference type="OrthoDB" id="5405745at2759"/>
<dbReference type="GO" id="GO:0098703">
    <property type="term" value="P:calcium ion import across plasma membrane"/>
    <property type="evidence" value="ECO:0007669"/>
    <property type="project" value="InterPro"/>
</dbReference>
<keyword evidence="3" id="KW-1185">Reference proteome</keyword>
<dbReference type="InterPro" id="IPR024338">
    <property type="entry name" value="MID1/Yam8"/>
</dbReference>
<evidence type="ECO:0008006" key="4">
    <source>
        <dbReference type="Google" id="ProtNLM"/>
    </source>
</evidence>
<accession>A0A0L0SGE3</accession>
<evidence type="ECO:0000256" key="1">
    <source>
        <dbReference type="SAM" id="MobiDB-lite"/>
    </source>
</evidence>
<dbReference type="STRING" id="578462.A0A0L0SGE3"/>
<organism evidence="2 3">
    <name type="scientific">Allomyces macrogynus (strain ATCC 38327)</name>
    <name type="common">Allomyces javanicus var. macrogynus</name>
    <dbReference type="NCBI Taxonomy" id="578462"/>
    <lineage>
        <taxon>Eukaryota</taxon>
        <taxon>Fungi</taxon>
        <taxon>Fungi incertae sedis</taxon>
        <taxon>Blastocladiomycota</taxon>
        <taxon>Blastocladiomycetes</taxon>
        <taxon>Blastocladiales</taxon>
        <taxon>Blastocladiaceae</taxon>
        <taxon>Allomyces</taxon>
    </lineage>
</organism>
<dbReference type="PANTHER" id="PTHR39142">
    <property type="entry name" value="MID1P"/>
    <property type="match status" value="1"/>
</dbReference>
<gene>
    <name evidence="2" type="ORF">AMAG_06321</name>
</gene>
<reference evidence="2 3" key="1">
    <citation type="submission" date="2009-11" db="EMBL/GenBank/DDBJ databases">
        <title>Annotation of Allomyces macrogynus ATCC 38327.</title>
        <authorList>
            <consortium name="The Broad Institute Genome Sequencing Platform"/>
            <person name="Russ C."/>
            <person name="Cuomo C."/>
            <person name="Burger G."/>
            <person name="Gray M.W."/>
            <person name="Holland P.W.H."/>
            <person name="King N."/>
            <person name="Lang F.B.F."/>
            <person name="Roger A.J."/>
            <person name="Ruiz-Trillo I."/>
            <person name="Young S.K."/>
            <person name="Zeng Q."/>
            <person name="Gargeya S."/>
            <person name="Fitzgerald M."/>
            <person name="Haas B."/>
            <person name="Abouelleil A."/>
            <person name="Alvarado L."/>
            <person name="Arachchi H.M."/>
            <person name="Berlin A."/>
            <person name="Chapman S.B."/>
            <person name="Gearin G."/>
            <person name="Goldberg J."/>
            <person name="Griggs A."/>
            <person name="Gujja S."/>
            <person name="Hansen M."/>
            <person name="Heiman D."/>
            <person name="Howarth C."/>
            <person name="Larimer J."/>
            <person name="Lui A."/>
            <person name="MacDonald P.J.P."/>
            <person name="McCowen C."/>
            <person name="Montmayeur A."/>
            <person name="Murphy C."/>
            <person name="Neiman D."/>
            <person name="Pearson M."/>
            <person name="Priest M."/>
            <person name="Roberts A."/>
            <person name="Saif S."/>
            <person name="Shea T."/>
            <person name="Sisk P."/>
            <person name="Stolte C."/>
            <person name="Sykes S."/>
            <person name="Wortman J."/>
            <person name="Nusbaum C."/>
            <person name="Birren B."/>
        </authorList>
    </citation>
    <scope>NUCLEOTIDE SEQUENCE [LARGE SCALE GENOMIC DNA]</scope>
    <source>
        <strain evidence="2 3">ATCC 38327</strain>
    </source>
</reference>
<evidence type="ECO:0000313" key="3">
    <source>
        <dbReference type="Proteomes" id="UP000054350"/>
    </source>
</evidence>
<dbReference type="AlphaFoldDB" id="A0A0L0SGE3"/>
<proteinExistence type="predicted"/>
<dbReference type="EMBL" id="GG745338">
    <property type="protein sequence ID" value="KNE61504.1"/>
    <property type="molecule type" value="Genomic_DNA"/>
</dbReference>
<reference evidence="2 3" key="2">
    <citation type="submission" date="2009-11" db="EMBL/GenBank/DDBJ databases">
        <title>The Genome Sequence of Allomyces macrogynus strain ATCC 38327.</title>
        <authorList>
            <consortium name="The Broad Institute Genome Sequencing Platform"/>
            <person name="Russ C."/>
            <person name="Cuomo C."/>
            <person name="Shea T."/>
            <person name="Young S.K."/>
            <person name="Zeng Q."/>
            <person name="Koehrsen M."/>
            <person name="Haas B."/>
            <person name="Borodovsky M."/>
            <person name="Guigo R."/>
            <person name="Alvarado L."/>
            <person name="Berlin A."/>
            <person name="Borenstein D."/>
            <person name="Chen Z."/>
            <person name="Engels R."/>
            <person name="Freedman E."/>
            <person name="Gellesch M."/>
            <person name="Goldberg J."/>
            <person name="Griggs A."/>
            <person name="Gujja S."/>
            <person name="Heiman D."/>
            <person name="Hepburn T."/>
            <person name="Howarth C."/>
            <person name="Jen D."/>
            <person name="Larson L."/>
            <person name="Lewis B."/>
            <person name="Mehta T."/>
            <person name="Park D."/>
            <person name="Pearson M."/>
            <person name="Roberts A."/>
            <person name="Saif S."/>
            <person name="Shenoy N."/>
            <person name="Sisk P."/>
            <person name="Stolte C."/>
            <person name="Sykes S."/>
            <person name="Walk T."/>
            <person name="White J."/>
            <person name="Yandava C."/>
            <person name="Burger G."/>
            <person name="Gray M.W."/>
            <person name="Holland P.W.H."/>
            <person name="King N."/>
            <person name="Lang F.B.F."/>
            <person name="Roger A.J."/>
            <person name="Ruiz-Trillo I."/>
            <person name="Lander E."/>
            <person name="Nusbaum C."/>
        </authorList>
    </citation>
    <scope>NUCLEOTIDE SEQUENCE [LARGE SCALE GENOMIC DNA]</scope>
    <source>
        <strain evidence="2 3">ATCC 38327</strain>
    </source>
</reference>
<sequence length="321" mass="34085">MRRSSTAKPISNEITMPCPPPARSRRPSTTSRRLAMHTATTLVLAALVVVLSTTAFLPPVSAARPAHCAQVPGPLSFCSSQSGKYVAFPAVSGPGTNATLRAYALSTDAYARAVHGNWTLALRAVDCRDDPVQRFSLFRTCADCATAYHEWLCATLFPECVDPETDPPLVWDPNNPTADAHNASKPLVHVRAVEDASSMRAAALGYLATANLTAMAAKDEISGAAPVGGIAELEAAHAVLAKADTKVPEFPFRPPCIDVCYKVVTDCPATLGFACPRVKGLVTPHLEQVQGVSDPTAWAGYWALVANVFPDYDVMCNPTVP</sequence>
<feature type="region of interest" description="Disordered" evidence="1">
    <location>
        <begin position="1"/>
        <end position="32"/>
    </location>
</feature>
<dbReference type="Pfam" id="PF12929">
    <property type="entry name" value="Mid1"/>
    <property type="match status" value="1"/>
</dbReference>
<dbReference type="VEuPathDB" id="FungiDB:AMAG_06321"/>
<feature type="compositionally biased region" description="Polar residues" evidence="1">
    <location>
        <begin position="1"/>
        <end position="14"/>
    </location>
</feature>
<dbReference type="GO" id="GO:0005262">
    <property type="term" value="F:calcium channel activity"/>
    <property type="evidence" value="ECO:0007669"/>
    <property type="project" value="InterPro"/>
</dbReference>
<protein>
    <recommendedName>
        <fullName evidence="4">FZ domain-containing protein</fullName>
    </recommendedName>
</protein>
<name>A0A0L0SGE3_ALLM3</name>
<evidence type="ECO:0000313" key="2">
    <source>
        <dbReference type="EMBL" id="KNE61504.1"/>
    </source>
</evidence>
<dbReference type="Proteomes" id="UP000054350">
    <property type="component" value="Unassembled WGS sequence"/>
</dbReference>